<evidence type="ECO:0008006" key="6">
    <source>
        <dbReference type="Google" id="ProtNLM"/>
    </source>
</evidence>
<name>A0A4U0U133_9PEZI</name>
<dbReference type="SUPFAM" id="SSF48208">
    <property type="entry name" value="Six-hairpin glycosidases"/>
    <property type="match status" value="1"/>
</dbReference>
<dbReference type="PANTHER" id="PTHR31987:SF14">
    <property type="entry name" value="PUTATIVE (AFU_ORTHOLOGUE AFUA_6G09910)-RELATED"/>
    <property type="match status" value="1"/>
</dbReference>
<proteinExistence type="predicted"/>
<evidence type="ECO:0000259" key="2">
    <source>
        <dbReference type="Pfam" id="PF16335"/>
    </source>
</evidence>
<feature type="signal peptide" evidence="1">
    <location>
        <begin position="1"/>
        <end position="22"/>
    </location>
</feature>
<feature type="domain" description="Glutaminase A N-terminal" evidence="3">
    <location>
        <begin position="102"/>
        <end position="211"/>
    </location>
</feature>
<dbReference type="EMBL" id="NAJL01000019">
    <property type="protein sequence ID" value="TKA28172.1"/>
    <property type="molecule type" value="Genomic_DNA"/>
</dbReference>
<dbReference type="AlphaFoldDB" id="A0A4U0U133"/>
<gene>
    <name evidence="4" type="ORF">B0A50_04143</name>
</gene>
<dbReference type="Proteomes" id="UP000308549">
    <property type="component" value="Unassembled WGS sequence"/>
</dbReference>
<accession>A0A4U0U133</accession>
<dbReference type="InterPro" id="IPR033433">
    <property type="entry name" value="GtaA_N"/>
</dbReference>
<reference evidence="4 5" key="1">
    <citation type="submission" date="2017-03" db="EMBL/GenBank/DDBJ databases">
        <title>Genomes of endolithic fungi from Antarctica.</title>
        <authorList>
            <person name="Coleine C."/>
            <person name="Masonjones S."/>
            <person name="Stajich J.E."/>
        </authorList>
    </citation>
    <scope>NUCLEOTIDE SEQUENCE [LARGE SCALE GENOMIC DNA]</scope>
    <source>
        <strain evidence="4 5">CCFEE 6315</strain>
    </source>
</reference>
<dbReference type="OrthoDB" id="3918848at2759"/>
<keyword evidence="1" id="KW-0732">Signal</keyword>
<comment type="caution">
    <text evidence="4">The sequence shown here is derived from an EMBL/GenBank/DDBJ whole genome shotgun (WGS) entry which is preliminary data.</text>
</comment>
<feature type="chain" id="PRO_5020415037" description="Glutaminase A" evidence="1">
    <location>
        <begin position="23"/>
        <end position="639"/>
    </location>
</feature>
<dbReference type="Pfam" id="PF16335">
    <property type="entry name" value="GtaA_6_Hairpin"/>
    <property type="match status" value="1"/>
</dbReference>
<dbReference type="Pfam" id="PF17168">
    <property type="entry name" value="DUF5127"/>
    <property type="match status" value="1"/>
</dbReference>
<dbReference type="InterPro" id="IPR008928">
    <property type="entry name" value="6-hairpin_glycosidase_sf"/>
</dbReference>
<evidence type="ECO:0000259" key="3">
    <source>
        <dbReference type="Pfam" id="PF17168"/>
    </source>
</evidence>
<organism evidence="4 5">
    <name type="scientific">Salinomyces thailandicus</name>
    <dbReference type="NCBI Taxonomy" id="706561"/>
    <lineage>
        <taxon>Eukaryota</taxon>
        <taxon>Fungi</taxon>
        <taxon>Dikarya</taxon>
        <taxon>Ascomycota</taxon>
        <taxon>Pezizomycotina</taxon>
        <taxon>Dothideomycetes</taxon>
        <taxon>Dothideomycetidae</taxon>
        <taxon>Mycosphaerellales</taxon>
        <taxon>Teratosphaeriaceae</taxon>
        <taxon>Salinomyces</taxon>
    </lineage>
</organism>
<protein>
    <recommendedName>
        <fullName evidence="6">Glutaminase A</fullName>
    </recommendedName>
</protein>
<evidence type="ECO:0000256" key="1">
    <source>
        <dbReference type="SAM" id="SignalP"/>
    </source>
</evidence>
<keyword evidence="5" id="KW-1185">Reference proteome</keyword>
<dbReference type="InterPro" id="IPR032514">
    <property type="entry name" value="GtaA_central"/>
</dbReference>
<feature type="domain" description="Glutaminase A central" evidence="2">
    <location>
        <begin position="276"/>
        <end position="631"/>
    </location>
</feature>
<dbReference type="GO" id="GO:0005975">
    <property type="term" value="P:carbohydrate metabolic process"/>
    <property type="evidence" value="ECO:0007669"/>
    <property type="project" value="InterPro"/>
</dbReference>
<dbReference type="InterPro" id="IPR052743">
    <property type="entry name" value="Glutaminase_GtaA"/>
</dbReference>
<evidence type="ECO:0000313" key="4">
    <source>
        <dbReference type="EMBL" id="TKA28172.1"/>
    </source>
</evidence>
<evidence type="ECO:0000313" key="5">
    <source>
        <dbReference type="Proteomes" id="UP000308549"/>
    </source>
</evidence>
<sequence>MGSIVGSIVWTILAALADLSNASTASLPSYPLAVKNPYLSAWVPGNSVNDSAHAQPEFWAGQSLTWIVLGRVNGQTYSLFGNTEDIGNATAATTDLVSFTSSHTFVELSAGPAKITLDFFSPVLPRKEQYSYQSLPYSYLTVTGASSDGDEIDLQILSAIDQTWTAQHGAAGLNYSTYETAGFFQFHNPSEILFTEDSDMATYGSVIFGTTVVGFDREHAINYLNETQTGLHRTRWPTVGEAISFFLEDYTSAYKTSVTFDAEVRSKSESVSDVFGSQYADIVEASVRQTFGSMDLTVPMDDLNATPQVFLKEISSDGNINTVDVIFQTWPIFISLNPEYIKLVWEPIMSYQASGRWPKDFVIHDMGTHYPNATGHDDGREEDMPLFETSSLFILFYAYQKYTNDTSWAEQYSNLLKGYADYLVDNSLYPSSQLISVDSIRGYANQTALAMQSAMGLKAASILLNNDTYAEAAASYATKIYDEALGLDGSSVENSTHFTYYYGQNDTWNVVFAAYSDVLLELDTFPSAAWEMQSSWYLDQMQDLGLPFAGPADHLKYTGSALTWGLSDWNIVAAAASSEAVQEAVINTTHAFLTNNLNDIPFGTKYHVEGPNAGRWISNRARSTVGLDFALVALKHGTW</sequence>
<dbReference type="PANTHER" id="PTHR31987">
    <property type="entry name" value="GLUTAMINASE A-RELATED"/>
    <property type="match status" value="1"/>
</dbReference>